<organism evidence="2 4">
    <name type="scientific">Paraburkholderia madseniana</name>
    <dbReference type="NCBI Taxonomy" id="2599607"/>
    <lineage>
        <taxon>Bacteria</taxon>
        <taxon>Pseudomonadati</taxon>
        <taxon>Pseudomonadota</taxon>
        <taxon>Betaproteobacteria</taxon>
        <taxon>Burkholderiales</taxon>
        <taxon>Burkholderiaceae</taxon>
        <taxon>Paraburkholderia</taxon>
    </lineage>
</organism>
<sequence length="105" mass="11471">MARFKYFNGTRELKNPYGMDNKEFAATFPGARGKRCDGFSMWVGYPIEGEGGPLPVERVIEYKSNPSKHVCDARCVNAQGKIMRCECSCGGVNHGKGAFTSLLAG</sequence>
<comment type="caution">
    <text evidence="2">The sequence shown here is derived from an EMBL/GenBank/DDBJ whole genome shotgun (WGS) entry which is preliminary data.</text>
</comment>
<reference evidence="2" key="1">
    <citation type="submission" date="2022-06" db="EMBL/GenBank/DDBJ databases">
        <title>PHB producers.</title>
        <authorList>
            <person name="Besaury L."/>
        </authorList>
    </citation>
    <scope>NUCLEOTIDE SEQUENCE</scope>
    <source>
        <strain evidence="2 3">SEWS6</strain>
    </source>
</reference>
<evidence type="ECO:0000313" key="3">
    <source>
        <dbReference type="Proteomes" id="UP001209412"/>
    </source>
</evidence>
<protein>
    <submittedName>
        <fullName evidence="2">Uncharacterized protein</fullName>
    </submittedName>
</protein>
<evidence type="ECO:0000313" key="2">
    <source>
        <dbReference type="EMBL" id="MDQ6414152.1"/>
    </source>
</evidence>
<dbReference type="Proteomes" id="UP001242288">
    <property type="component" value="Unassembled WGS sequence"/>
</dbReference>
<keyword evidence="3" id="KW-1185">Reference proteome</keyword>
<accession>A0AAP5BQA9</accession>
<dbReference type="RefSeq" id="WP_266243599.1">
    <property type="nucleotide sequence ID" value="NZ_JAMXWF010000093.1"/>
</dbReference>
<dbReference type="Proteomes" id="UP001209412">
    <property type="component" value="Unassembled WGS sequence"/>
</dbReference>
<dbReference type="AlphaFoldDB" id="A0AAP5BQA9"/>
<name>A0AAP5BQA9_9BURK</name>
<gene>
    <name evidence="2" type="ORF">NIE36_44380</name>
    <name evidence="1" type="ORF">OSB80_44490</name>
</gene>
<proteinExistence type="predicted"/>
<evidence type="ECO:0000313" key="4">
    <source>
        <dbReference type="Proteomes" id="UP001242288"/>
    </source>
</evidence>
<dbReference type="EMBL" id="JAMXWF010000093">
    <property type="protein sequence ID" value="MDQ6414152.1"/>
    <property type="molecule type" value="Genomic_DNA"/>
</dbReference>
<dbReference type="EMBL" id="JAPKHW010000093">
    <property type="protein sequence ID" value="MCX4152340.1"/>
    <property type="molecule type" value="Genomic_DNA"/>
</dbReference>
<evidence type="ECO:0000313" key="1">
    <source>
        <dbReference type="EMBL" id="MCX4152340.1"/>
    </source>
</evidence>